<feature type="domain" description="Cyclic nucleotide-binding" evidence="5">
    <location>
        <begin position="1168"/>
        <end position="1246"/>
    </location>
</feature>
<dbReference type="InterPro" id="IPR000595">
    <property type="entry name" value="cNMP-bd_dom"/>
</dbReference>
<keyword evidence="1" id="KW-0406">Ion transport</keyword>
<dbReference type="SMART" id="SM00100">
    <property type="entry name" value="cNMP"/>
    <property type="match status" value="2"/>
</dbReference>
<dbReference type="EMBL" id="JAEACU010000003">
    <property type="protein sequence ID" value="KAH7538181.1"/>
    <property type="molecule type" value="Genomic_DNA"/>
</dbReference>
<accession>A0A978VRK6</accession>
<feature type="transmembrane region" description="Helical" evidence="4">
    <location>
        <begin position="66"/>
        <end position="88"/>
    </location>
</feature>
<keyword evidence="4" id="KW-1133">Transmembrane helix</keyword>
<proteinExistence type="predicted"/>
<protein>
    <recommendedName>
        <fullName evidence="5">Cyclic nucleotide-binding domain-containing protein</fullName>
    </recommendedName>
</protein>
<dbReference type="SUPFAM" id="SSF51206">
    <property type="entry name" value="cAMP-binding domain-like"/>
    <property type="match status" value="2"/>
</dbReference>
<dbReference type="PANTHER" id="PTHR45651:SF68">
    <property type="entry name" value="ION TRANSPORT DOMAIN-CONTAINING PROTEIN"/>
    <property type="match status" value="1"/>
</dbReference>
<dbReference type="PANTHER" id="PTHR45651">
    <property type="entry name" value="CYCLIC NUCLEOTIDE-GATED ION CHANNEL 15-RELATED-RELATED"/>
    <property type="match status" value="1"/>
</dbReference>
<keyword evidence="2" id="KW-0407">Ion channel</keyword>
<feature type="transmembrane region" description="Helical" evidence="4">
    <location>
        <begin position="230"/>
        <end position="251"/>
    </location>
</feature>
<feature type="transmembrane region" description="Helical" evidence="4">
    <location>
        <begin position="354"/>
        <end position="372"/>
    </location>
</feature>
<evidence type="ECO:0000256" key="2">
    <source>
        <dbReference type="ARBA" id="ARBA00023303"/>
    </source>
</evidence>
<evidence type="ECO:0000313" key="7">
    <source>
        <dbReference type="Proteomes" id="UP000813462"/>
    </source>
</evidence>
<dbReference type="SUPFAM" id="SSF81324">
    <property type="entry name" value="Voltage-gated potassium channels"/>
    <property type="match status" value="2"/>
</dbReference>
<evidence type="ECO:0000259" key="5">
    <source>
        <dbReference type="PROSITE" id="PS50042"/>
    </source>
</evidence>
<evidence type="ECO:0000256" key="4">
    <source>
        <dbReference type="SAM" id="Phobius"/>
    </source>
</evidence>
<keyword evidence="4" id="KW-0812">Transmembrane</keyword>
<reference evidence="6" key="1">
    <citation type="journal article" date="2021" name="Front. Plant Sci.">
        <title>Chromosome-Scale Genome Assembly for Chinese Sour Jujube and Insights Into Its Genome Evolution and Domestication Signature.</title>
        <authorList>
            <person name="Shen L.-Y."/>
            <person name="Luo H."/>
            <person name="Wang X.-L."/>
            <person name="Wang X.-M."/>
            <person name="Qiu X.-J."/>
            <person name="Liu H."/>
            <person name="Zhou S.-S."/>
            <person name="Jia K.-H."/>
            <person name="Nie S."/>
            <person name="Bao Y.-T."/>
            <person name="Zhang R.-G."/>
            <person name="Yun Q.-Z."/>
            <person name="Chai Y.-H."/>
            <person name="Lu J.-Y."/>
            <person name="Li Y."/>
            <person name="Zhao S.-W."/>
            <person name="Mao J.-F."/>
            <person name="Jia S.-G."/>
            <person name="Mao Y.-M."/>
        </authorList>
    </citation>
    <scope>NUCLEOTIDE SEQUENCE</scope>
    <source>
        <strain evidence="6">AT0</strain>
        <tissue evidence="6">Leaf</tissue>
    </source>
</reference>
<keyword evidence="1" id="KW-0813">Transport</keyword>
<feature type="region of interest" description="Disordered" evidence="3">
    <location>
        <begin position="693"/>
        <end position="717"/>
    </location>
</feature>
<feature type="transmembrane region" description="Helical" evidence="4">
    <location>
        <begin position="100"/>
        <end position="121"/>
    </location>
</feature>
<feature type="transmembrane region" description="Helical" evidence="4">
    <location>
        <begin position="156"/>
        <end position="179"/>
    </location>
</feature>
<keyword evidence="1" id="KW-1071">Ligand-gated ion channel</keyword>
<dbReference type="InterPro" id="IPR014710">
    <property type="entry name" value="RmlC-like_jellyroll"/>
</dbReference>
<dbReference type="InterPro" id="IPR018490">
    <property type="entry name" value="cNMP-bd_dom_sf"/>
</dbReference>
<keyword evidence="4" id="KW-0472">Membrane</keyword>
<organism evidence="6 7">
    <name type="scientific">Ziziphus jujuba var. spinosa</name>
    <dbReference type="NCBI Taxonomy" id="714518"/>
    <lineage>
        <taxon>Eukaryota</taxon>
        <taxon>Viridiplantae</taxon>
        <taxon>Streptophyta</taxon>
        <taxon>Embryophyta</taxon>
        <taxon>Tracheophyta</taxon>
        <taxon>Spermatophyta</taxon>
        <taxon>Magnoliopsida</taxon>
        <taxon>eudicotyledons</taxon>
        <taxon>Gunneridae</taxon>
        <taxon>Pentapetalae</taxon>
        <taxon>rosids</taxon>
        <taxon>fabids</taxon>
        <taxon>Rosales</taxon>
        <taxon>Rhamnaceae</taxon>
        <taxon>Paliureae</taxon>
        <taxon>Ziziphus</taxon>
    </lineage>
</organism>
<feature type="transmembrane region" description="Helical" evidence="4">
    <location>
        <begin position="965"/>
        <end position="988"/>
    </location>
</feature>
<gene>
    <name evidence="6" type="ORF">FEM48_Zijuj03G0171700</name>
</gene>
<dbReference type="GO" id="GO:0034220">
    <property type="term" value="P:monoatomic ion transmembrane transport"/>
    <property type="evidence" value="ECO:0007669"/>
    <property type="project" value="UniProtKB-KW"/>
</dbReference>
<feature type="transmembrane region" description="Helical" evidence="4">
    <location>
        <begin position="191"/>
        <end position="210"/>
    </location>
</feature>
<feature type="domain" description="Cyclic nucleotide-binding" evidence="5">
    <location>
        <begin position="544"/>
        <end position="621"/>
    </location>
</feature>
<dbReference type="PROSITE" id="PS50042">
    <property type="entry name" value="CNMP_BINDING_3"/>
    <property type="match status" value="2"/>
</dbReference>
<comment type="caution">
    <text evidence="6">The sequence shown here is derived from an EMBL/GenBank/DDBJ whole genome shotgun (WGS) entry which is preliminary data.</text>
</comment>
<sequence>MEENSGVVRIPVGNLEIINEKELLTKKDVNFVITNSSSGNSSKDLRAKAKQIFNPWGPYLPMWKNIFLVSCLIAISIDPLFLYIPYINEKTKCIQMDQKLKIVALVLRCITDISYLIYMIIHMLNGFERKATRALEMTKKSGLIGKAKPMFWMIPWSFILIDILAILPIPQVIILVFFTKLRGSRYSNLRKFLNFLVLFQYVPRIIRIYHLCKKLGRTPSSITGVVWVRGAFNLFLYIIASHALGALWYFFSIEREAACWRKACKNYAGCDATTTFDCNENSSRNLTILNEFCPINPPNATVFDFGIYLDVLQSGIHVSTDFPKKFLQCFWWGLRNLSSFGQNLKTSTNVWETFFAALISIIGLLLFLYLIGNLQTYMQLATTRSEEIRQKLKTKEPEIDLWISSNGLPQNKRSAVMQQILSTLEHDKDVDVENLLHFLPLDHKEITKGNLTLDEIQKTYMKLAATRSEEKRQQTKMKERNAELWILRNSIPEDLKPIIMRHIRYRLQDNKGVDVESLLSILPMEHRTILKENLCLPMLKKVPMLQNMEEKVFEQFINYLKPVVYTENSYIIRDGEPLDLMLFITQGIVWTFPTGRGGGTTDGSKTTNCLQKGDFFGEELLNWTLKFTSLNDIPISTTNVKCHTKVEAFVLMANDSKNLVSTFWWLFRKQLHHSTESELKRLEPLALSAVKEARRRNQSKKPKDSSSLIEGENSSKRGGSLQMVTDPFFFYIPIIYEDEKCVGSDKTVKIAALLCRTFTDIFFVMDLYYQIRTKFKKQASSVSTTSSACWRYVIILTDVLAILPLPQVLIIILFSKVSGLKSLENFLVVCQFFSRNVRTYMASEELMRTPEALGEWTRGALFLVLYITASHTACWQSACKELKVKECVSSTFECKGHSRANWAFLNEICPVDPPNTTFFNLGIFTDAIKMGIVGPMNFPKKFFYCYWWGLRHLSSFGQNLETTDYVWEVFFAGAITVVGLMLFTYLIGNIQTQLTTRKIEIKKLEEMHNPEMVKKMEMIKLIEDEELKMIFSYGFRNMFGNKLLTNFKLVLKKHIQDAKEHHKRIDWKKVLASFKGEAEHSMDIIELTCRKLAASKNGKDMLKLSADLWMHNNNIPKDWKPIFRQIVGWRLEDNKDVNLQTLLSILPLDCKVPLKKHLCLATIKKLPMLRNMNEQVLQQIINHLKPAVYTENSYIIREGEPLDLMLFITQGTVWSFPANNKDGRNYKTSTSFMLLEKGDIYGEELLQWTCTFASSLSFPISPSHVKSRSKVEALILTANDLMNVVSNNWWHFTKNKRLDHTKNSNLERLESMALQGVRNIWKKYHASLLSSSDIYITAD</sequence>
<name>A0A978VRK6_ZIZJJ</name>
<feature type="transmembrane region" description="Helical" evidence="4">
    <location>
        <begin position="790"/>
        <end position="814"/>
    </location>
</feature>
<evidence type="ECO:0000313" key="6">
    <source>
        <dbReference type="EMBL" id="KAH7538181.1"/>
    </source>
</evidence>
<evidence type="ECO:0000256" key="1">
    <source>
        <dbReference type="ARBA" id="ARBA00023286"/>
    </source>
</evidence>
<dbReference type="CDD" id="cd00038">
    <property type="entry name" value="CAP_ED"/>
    <property type="match status" value="2"/>
</dbReference>
<evidence type="ECO:0000256" key="3">
    <source>
        <dbReference type="SAM" id="MobiDB-lite"/>
    </source>
</evidence>
<dbReference type="Gene3D" id="1.10.287.70">
    <property type="match status" value="1"/>
</dbReference>
<dbReference type="GO" id="GO:0016020">
    <property type="term" value="C:membrane"/>
    <property type="evidence" value="ECO:0007669"/>
    <property type="project" value="UniProtKB-SubCell"/>
</dbReference>
<dbReference type="Gene3D" id="2.60.120.10">
    <property type="entry name" value="Jelly Rolls"/>
    <property type="match status" value="2"/>
</dbReference>
<dbReference type="Proteomes" id="UP000813462">
    <property type="component" value="Unassembled WGS sequence"/>
</dbReference>